<reference evidence="1 2" key="1">
    <citation type="submission" date="2020-08" db="EMBL/GenBank/DDBJ databases">
        <title>Genomic Encyclopedia of Type Strains, Phase IV (KMG-IV): sequencing the most valuable type-strain genomes for metagenomic binning, comparative biology and taxonomic classification.</title>
        <authorList>
            <person name="Goeker M."/>
        </authorList>
    </citation>
    <scope>NUCLEOTIDE SEQUENCE [LARGE SCALE GENOMIC DNA]</scope>
    <source>
        <strain evidence="1 2">DSM 25622</strain>
    </source>
</reference>
<dbReference type="Proteomes" id="UP000580654">
    <property type="component" value="Unassembled WGS sequence"/>
</dbReference>
<sequence>MNGTPKYAKVALKISKTDSSAFGVVNAARKALQKAGAPPAEIETYMKEALSGDYNHVLNTTASWVGFKH</sequence>
<name>A0A840Y125_9PROT</name>
<accession>A0A840Y125</accession>
<comment type="caution">
    <text evidence="1">The sequence shown here is derived from an EMBL/GenBank/DDBJ whole genome shotgun (WGS) entry which is preliminary data.</text>
</comment>
<dbReference type="RefSeq" id="WP_184518529.1">
    <property type="nucleotide sequence ID" value="NZ_JACIJD010000010.1"/>
</dbReference>
<proteinExistence type="predicted"/>
<evidence type="ECO:0000313" key="1">
    <source>
        <dbReference type="EMBL" id="MBB5694425.1"/>
    </source>
</evidence>
<gene>
    <name evidence="1" type="ORF">FHS87_002471</name>
</gene>
<dbReference type="AlphaFoldDB" id="A0A840Y125"/>
<organism evidence="1 2">
    <name type="scientific">Muricoccus pecuniae</name>
    <dbReference type="NCBI Taxonomy" id="693023"/>
    <lineage>
        <taxon>Bacteria</taxon>
        <taxon>Pseudomonadati</taxon>
        <taxon>Pseudomonadota</taxon>
        <taxon>Alphaproteobacteria</taxon>
        <taxon>Acetobacterales</taxon>
        <taxon>Roseomonadaceae</taxon>
        <taxon>Muricoccus</taxon>
    </lineage>
</organism>
<protein>
    <submittedName>
        <fullName evidence="1">Uncharacterized protein</fullName>
    </submittedName>
</protein>
<keyword evidence="2" id="KW-1185">Reference proteome</keyword>
<evidence type="ECO:0000313" key="2">
    <source>
        <dbReference type="Proteomes" id="UP000580654"/>
    </source>
</evidence>
<dbReference type="EMBL" id="JACIJD010000010">
    <property type="protein sequence ID" value="MBB5694425.1"/>
    <property type="molecule type" value="Genomic_DNA"/>
</dbReference>